<feature type="region of interest" description="Disordered" evidence="4">
    <location>
        <begin position="655"/>
        <end position="692"/>
    </location>
</feature>
<evidence type="ECO:0000259" key="5">
    <source>
        <dbReference type="Pfam" id="PF04003"/>
    </source>
</evidence>
<organism evidence="6">
    <name type="scientific">Vitis vinifera</name>
    <name type="common">Grape</name>
    <dbReference type="NCBI Taxonomy" id="29760"/>
    <lineage>
        <taxon>Eukaryota</taxon>
        <taxon>Viridiplantae</taxon>
        <taxon>Streptophyta</taxon>
        <taxon>Embryophyta</taxon>
        <taxon>Tracheophyta</taxon>
        <taxon>Spermatophyta</taxon>
        <taxon>Magnoliopsida</taxon>
        <taxon>eudicotyledons</taxon>
        <taxon>Gunneridae</taxon>
        <taxon>Pentapetalae</taxon>
        <taxon>rosids</taxon>
        <taxon>Vitales</taxon>
        <taxon>Vitaceae</taxon>
        <taxon>Viteae</taxon>
        <taxon>Vitis</taxon>
    </lineage>
</organism>
<dbReference type="EMBL" id="AM478339">
    <property type="protein sequence ID" value="CAN79552.1"/>
    <property type="molecule type" value="Genomic_DNA"/>
</dbReference>
<dbReference type="AlphaFoldDB" id="A5C107"/>
<dbReference type="PANTHER" id="PTHR45290:SF1">
    <property type="entry name" value="OS03G0300300 PROTEIN"/>
    <property type="match status" value="1"/>
</dbReference>
<dbReference type="InterPro" id="IPR007148">
    <property type="entry name" value="SSU_processome_Utp12"/>
</dbReference>
<evidence type="ECO:0000256" key="2">
    <source>
        <dbReference type="ARBA" id="ARBA00023242"/>
    </source>
</evidence>
<dbReference type="Pfam" id="PF00400">
    <property type="entry name" value="WD40"/>
    <property type="match status" value="2"/>
</dbReference>
<evidence type="ECO:0000313" key="6">
    <source>
        <dbReference type="EMBL" id="CAN79552.1"/>
    </source>
</evidence>
<dbReference type="InterPro" id="IPR001680">
    <property type="entry name" value="WD40_rpt"/>
</dbReference>
<dbReference type="Gene3D" id="2.130.10.10">
    <property type="entry name" value="YVTN repeat-like/Quinoprotein amine dehydrogenase"/>
    <property type="match status" value="2"/>
</dbReference>
<sequence>MGPSNIRDLLTTFSPSLDFFAISSGDGRIKIWDTLKGQVQTEFADIISTDTTNLYSKPERGHLSVDYTCLKWLSLDSKKKRKLRCSLLVLGTGSGDVLALDVSAGELKWRIGDCHPGRVKFWKDKWCKNIALCDSFSSLYALTTSKEAWLVELWDSTSVEGGWTVGVLGSLGPSMIGKWRRGVSAISCSTDGSCIYAAGADGMISKIDSSAGNLLGKFRASTKAISSMSVSSDGKVLATAAAQLKILNSSDHKKIQKFSGHPGAVRCMIFTDDGEYILSSAIGERYIAVWRIDGSKKQSASCVLAMEHPAVFLDSRCIDNGDTDKSGLYVLAISEIGVCYFWYAKNMEDLRNTKPTKVSVSLEDNFSKNHKGSLPTIFAAKLQGVVKPASGDVFVAYGSLVKPSFQKVIVHSGTDIKINISQDGILLPMDQSHKSKKGLGVKDGVTALDRANAEEALLPIPKIFDFHEKNKRYQNSNIDPDEIMADDLMNVRSQNKAVESKDDLESVEASNETSCLEEQLRSLGLLDNKDDLTSNSMLNSTKFKGISLEENMPPKKMRAAVSSIIPGDAYELLKVLVTMWQSRSCSGNYVLPWIYTILVNHSQHIVSQEPVIQLLDSLHLSTKSRGTAVQSLLQLSGGLQLVMAQIDKASQNISQIQHGHQVDESEDEEEEVEDVLYGEEDDESQISSDNDD</sequence>
<dbReference type="PANTHER" id="PTHR45290">
    <property type="entry name" value="OS03G0300300 PROTEIN"/>
    <property type="match status" value="1"/>
</dbReference>
<feature type="domain" description="Small-subunit processome Utp12" evidence="5">
    <location>
        <begin position="550"/>
        <end position="642"/>
    </location>
</feature>
<dbReference type="InterPro" id="IPR015943">
    <property type="entry name" value="WD40/YVTN_repeat-like_dom_sf"/>
</dbReference>
<protein>
    <recommendedName>
        <fullName evidence="5">Small-subunit processome Utp12 domain-containing protein</fullName>
    </recommendedName>
</protein>
<evidence type="ECO:0000256" key="3">
    <source>
        <dbReference type="PROSITE-ProRule" id="PRU00221"/>
    </source>
</evidence>
<dbReference type="Pfam" id="PF04003">
    <property type="entry name" value="Utp12"/>
    <property type="match status" value="1"/>
</dbReference>
<dbReference type="SUPFAM" id="SSF50998">
    <property type="entry name" value="Quinoprotein alcohol dehydrogenase-like"/>
    <property type="match status" value="1"/>
</dbReference>
<dbReference type="GO" id="GO:0005730">
    <property type="term" value="C:nucleolus"/>
    <property type="evidence" value="ECO:0007669"/>
    <property type="project" value="UniProtKB-SubCell"/>
</dbReference>
<dbReference type="PROSITE" id="PS50082">
    <property type="entry name" value="WD_REPEATS_2"/>
    <property type="match status" value="1"/>
</dbReference>
<feature type="repeat" description="WD" evidence="3">
    <location>
        <begin position="13"/>
        <end position="42"/>
    </location>
</feature>
<keyword evidence="2" id="KW-0539">Nucleus</keyword>
<dbReference type="SMART" id="SM00320">
    <property type="entry name" value="WD40"/>
    <property type="match status" value="4"/>
</dbReference>
<evidence type="ECO:0000256" key="4">
    <source>
        <dbReference type="SAM" id="MobiDB-lite"/>
    </source>
</evidence>
<feature type="compositionally biased region" description="Acidic residues" evidence="4">
    <location>
        <begin position="664"/>
        <end position="692"/>
    </location>
</feature>
<comment type="subcellular location">
    <subcellularLocation>
        <location evidence="1">Nucleus</location>
        <location evidence="1">Nucleolus</location>
    </subcellularLocation>
</comment>
<dbReference type="ExpressionAtlas" id="A5C107">
    <property type="expression patterns" value="baseline"/>
</dbReference>
<gene>
    <name evidence="6" type="ORF">VITISV_025726</name>
</gene>
<name>A5C107_VITVI</name>
<keyword evidence="3" id="KW-0853">WD repeat</keyword>
<proteinExistence type="predicted"/>
<accession>A5C107</accession>
<evidence type="ECO:0000256" key="1">
    <source>
        <dbReference type="ARBA" id="ARBA00004604"/>
    </source>
</evidence>
<dbReference type="InterPro" id="IPR011047">
    <property type="entry name" value="Quinoprotein_ADH-like_sf"/>
</dbReference>
<reference evidence="6" key="1">
    <citation type="journal article" date="2007" name="PLoS ONE">
        <title>The first genome sequence of an elite grapevine cultivar (Pinot noir Vitis vinifera L.): coping with a highly heterozygous genome.</title>
        <authorList>
            <person name="Velasco R."/>
            <person name="Zharkikh A."/>
            <person name="Troggio M."/>
            <person name="Cartwright D.A."/>
            <person name="Cestaro A."/>
            <person name="Pruss D."/>
            <person name="Pindo M."/>
            <person name="FitzGerald L.M."/>
            <person name="Vezzulli S."/>
            <person name="Reid J."/>
            <person name="Malacarne G."/>
            <person name="Iliev D."/>
            <person name="Coppola G."/>
            <person name="Wardell B."/>
            <person name="Micheletti D."/>
            <person name="Macalma T."/>
            <person name="Facci M."/>
            <person name="Mitchell J.T."/>
            <person name="Perazzolli M."/>
            <person name="Eldredge G."/>
            <person name="Gatto P."/>
            <person name="Oyzerski R."/>
            <person name="Moretto M."/>
            <person name="Gutin N."/>
            <person name="Stefanini M."/>
            <person name="Chen Y."/>
            <person name="Segala C."/>
            <person name="Davenport C."/>
            <person name="Dematte L."/>
            <person name="Mraz A."/>
            <person name="Battilana J."/>
            <person name="Stormo K."/>
            <person name="Costa F."/>
            <person name="Tao Q."/>
            <person name="Si-Ammour A."/>
            <person name="Harkins T."/>
            <person name="Lackey A."/>
            <person name="Perbost C."/>
            <person name="Taillon B."/>
            <person name="Stella A."/>
            <person name="Solovyev V."/>
            <person name="Fawcett J.A."/>
            <person name="Sterck L."/>
            <person name="Vandepoele K."/>
            <person name="Grando S.M."/>
            <person name="Toppo S."/>
            <person name="Moser C."/>
            <person name="Lanchbury J."/>
            <person name="Bogden R."/>
            <person name="Skolnick M."/>
            <person name="Sgaramella V."/>
            <person name="Bhatnagar S.K."/>
            <person name="Fontana P."/>
            <person name="Gutin A."/>
            <person name="Van de Peer Y."/>
            <person name="Salamini F."/>
            <person name="Viola R."/>
        </authorList>
    </citation>
    <scope>NUCLEOTIDE SEQUENCE</scope>
</reference>